<keyword evidence="4" id="KW-1185">Reference proteome</keyword>
<feature type="compositionally biased region" description="Low complexity" evidence="1">
    <location>
        <begin position="146"/>
        <end position="180"/>
    </location>
</feature>
<gene>
    <name evidence="3" type="ORF">SAMEA4029010_CIC11G00000000902</name>
</gene>
<feature type="chain" id="PRO_5012408223" evidence="2">
    <location>
        <begin position="19"/>
        <end position="263"/>
    </location>
</feature>
<dbReference type="EMBL" id="LT635756">
    <property type="protein sequence ID" value="SGZ48071.1"/>
    <property type="molecule type" value="Genomic_DNA"/>
</dbReference>
<accession>A0A1L0CVW0</accession>
<feature type="region of interest" description="Disordered" evidence="1">
    <location>
        <begin position="146"/>
        <end position="234"/>
    </location>
</feature>
<keyword evidence="2" id="KW-0732">Signal</keyword>
<evidence type="ECO:0000313" key="3">
    <source>
        <dbReference type="EMBL" id="SGZ48071.1"/>
    </source>
</evidence>
<evidence type="ECO:0000256" key="1">
    <source>
        <dbReference type="SAM" id="MobiDB-lite"/>
    </source>
</evidence>
<protein>
    <submittedName>
        <fullName evidence="3">CIC11C00000000902</fullName>
    </submittedName>
</protein>
<name>A0A1L0CVW0_9ASCO</name>
<feature type="compositionally biased region" description="Pro residues" evidence="1">
    <location>
        <begin position="181"/>
        <end position="192"/>
    </location>
</feature>
<sequence>MNFLNTLFYLSVCVYVKSESIDPDLITDVYYNSYLNEYYTTTIHLSGFSLFYANPTVASENNNFYGVSNWSEYSEYYISFVSKYQTELNSLWSANGYTSIDVLSNALSYVSENLPTASESSFDNFIKSGSTLYIYITSIPIMTTSSSDMQQSDTAGASSPTTSQSSPPTTSQSSPPTTSQPSPPTTSQPSPPTTSQTSSPTTSQPSSSTTSQPSSPSPTTAAPNPLTADSTDKVKTLGNGGANYQSLKALFVLCSFLFLANLL</sequence>
<reference evidence="3 4" key="1">
    <citation type="submission" date="2016-10" db="EMBL/GenBank/DDBJ databases">
        <authorList>
            <person name="de Groot N.N."/>
        </authorList>
    </citation>
    <scope>NUCLEOTIDE SEQUENCE [LARGE SCALE GENOMIC DNA]</scope>
    <source>
        <strain evidence="3 4">CBS 141442</strain>
    </source>
</reference>
<evidence type="ECO:0000313" key="4">
    <source>
        <dbReference type="Proteomes" id="UP000182334"/>
    </source>
</evidence>
<feature type="compositionally biased region" description="Low complexity" evidence="1">
    <location>
        <begin position="193"/>
        <end position="220"/>
    </location>
</feature>
<dbReference type="STRING" id="45354.A0A1L0CVW0"/>
<dbReference type="AlphaFoldDB" id="A0A1L0CVW0"/>
<proteinExistence type="predicted"/>
<feature type="signal peptide" evidence="2">
    <location>
        <begin position="1"/>
        <end position="18"/>
    </location>
</feature>
<organism evidence="3 4">
    <name type="scientific">Sungouiella intermedia</name>
    <dbReference type="NCBI Taxonomy" id="45354"/>
    <lineage>
        <taxon>Eukaryota</taxon>
        <taxon>Fungi</taxon>
        <taxon>Dikarya</taxon>
        <taxon>Ascomycota</taxon>
        <taxon>Saccharomycotina</taxon>
        <taxon>Pichiomycetes</taxon>
        <taxon>Metschnikowiaceae</taxon>
        <taxon>Sungouiella</taxon>
    </lineage>
</organism>
<dbReference type="Proteomes" id="UP000182334">
    <property type="component" value="Chromosome I"/>
</dbReference>
<evidence type="ECO:0000256" key="2">
    <source>
        <dbReference type="SAM" id="SignalP"/>
    </source>
</evidence>